<keyword evidence="3" id="KW-1003">Cell membrane</keyword>
<keyword evidence="5 12" id="KW-0812">Transmembrane</keyword>
<dbReference type="PANTHER" id="PTHR48061">
    <property type="entry name" value="LEUCINE-RICH REPEAT RECEPTOR PROTEIN KINASE EMS1-LIKE-RELATED"/>
    <property type="match status" value="1"/>
</dbReference>
<keyword evidence="7" id="KW-0677">Repeat</keyword>
<dbReference type="Pfam" id="PF00560">
    <property type="entry name" value="LRR_1"/>
    <property type="match status" value="4"/>
</dbReference>
<dbReference type="Pfam" id="PF13516">
    <property type="entry name" value="LRR_6"/>
    <property type="match status" value="3"/>
</dbReference>
<evidence type="ECO:0000256" key="12">
    <source>
        <dbReference type="SAM" id="Phobius"/>
    </source>
</evidence>
<dbReference type="InterPro" id="IPR013210">
    <property type="entry name" value="LRR_N_plant-typ"/>
</dbReference>
<dbReference type="FunFam" id="3.80.10.10:FF:000095">
    <property type="entry name" value="LRR receptor-like serine/threonine-protein kinase GSO1"/>
    <property type="match status" value="1"/>
</dbReference>
<evidence type="ECO:0000259" key="14">
    <source>
        <dbReference type="Pfam" id="PF08263"/>
    </source>
</evidence>
<keyword evidence="6 13" id="KW-0732">Signal</keyword>
<evidence type="ECO:0000256" key="5">
    <source>
        <dbReference type="ARBA" id="ARBA00022692"/>
    </source>
</evidence>
<feature type="transmembrane region" description="Helical" evidence="12">
    <location>
        <begin position="860"/>
        <end position="879"/>
    </location>
</feature>
<dbReference type="SUPFAM" id="SSF52047">
    <property type="entry name" value="RNI-like"/>
    <property type="match status" value="1"/>
</dbReference>
<keyword evidence="9 12" id="KW-0472">Membrane</keyword>
<feature type="signal peptide" evidence="13">
    <location>
        <begin position="1"/>
        <end position="26"/>
    </location>
</feature>
<evidence type="ECO:0000313" key="15">
    <source>
        <dbReference type="EMBL" id="BAF98595.1"/>
    </source>
</evidence>
<dbReference type="SMART" id="SM00365">
    <property type="entry name" value="LRR_SD22"/>
    <property type="match status" value="6"/>
</dbReference>
<dbReference type="PROSITE" id="PS51450">
    <property type="entry name" value="LRR"/>
    <property type="match status" value="2"/>
</dbReference>
<keyword evidence="11" id="KW-0325">Glycoprotein</keyword>
<feature type="chain" id="PRO_5002746324" evidence="13">
    <location>
        <begin position="27"/>
        <end position="910"/>
    </location>
</feature>
<dbReference type="InterPro" id="IPR003591">
    <property type="entry name" value="Leu-rich_rpt_typical-subtyp"/>
</dbReference>
<dbReference type="PRINTS" id="PR00019">
    <property type="entry name" value="LEURICHRPT"/>
</dbReference>
<dbReference type="PANTHER" id="PTHR48061:SF12">
    <property type="entry name" value="DISEASE RESISTANCE LIKE PROTEIN"/>
    <property type="match status" value="1"/>
</dbReference>
<keyword evidence="8 12" id="KW-1133">Transmembrane helix</keyword>
<organism evidence="15">
    <name type="scientific">Lotus japonicus</name>
    <name type="common">Lotus corniculatus var. japonicus</name>
    <dbReference type="NCBI Taxonomy" id="34305"/>
    <lineage>
        <taxon>Eukaryota</taxon>
        <taxon>Viridiplantae</taxon>
        <taxon>Streptophyta</taxon>
        <taxon>Embryophyta</taxon>
        <taxon>Tracheophyta</taxon>
        <taxon>Spermatophyta</taxon>
        <taxon>Magnoliopsida</taxon>
        <taxon>eudicotyledons</taxon>
        <taxon>Gunneridae</taxon>
        <taxon>Pentapetalae</taxon>
        <taxon>rosids</taxon>
        <taxon>fabids</taxon>
        <taxon>Fabales</taxon>
        <taxon>Fabaceae</taxon>
        <taxon>Papilionoideae</taxon>
        <taxon>50 kb inversion clade</taxon>
        <taxon>NPAAA clade</taxon>
        <taxon>Hologalegina</taxon>
        <taxon>robinioid clade</taxon>
        <taxon>Loteae</taxon>
        <taxon>Lotus</taxon>
    </lineage>
</organism>
<comment type="similarity">
    <text evidence="2">Belongs to the RLP family.</text>
</comment>
<keyword evidence="10" id="KW-0675">Receptor</keyword>
<evidence type="ECO:0000256" key="7">
    <source>
        <dbReference type="ARBA" id="ARBA00022737"/>
    </source>
</evidence>
<evidence type="ECO:0000256" key="8">
    <source>
        <dbReference type="ARBA" id="ARBA00022989"/>
    </source>
</evidence>
<evidence type="ECO:0000256" key="13">
    <source>
        <dbReference type="SAM" id="SignalP"/>
    </source>
</evidence>
<comment type="subcellular location">
    <subcellularLocation>
        <location evidence="1">Cell membrane</location>
        <topology evidence="1">Single-pass type I membrane protein</topology>
    </subcellularLocation>
</comment>
<dbReference type="EMBL" id="AP006535">
    <property type="protein sequence ID" value="BAF98595.1"/>
    <property type="molecule type" value="Genomic_DNA"/>
</dbReference>
<accession>B0BLA6</accession>
<reference evidence="15" key="2">
    <citation type="journal article" date="2008" name="DNA Res.">
        <title>Genome structure of the legume, Lotus japonicus.</title>
        <authorList>
            <person name="Sato S."/>
            <person name="Nakamura Y."/>
            <person name="Kaneko T."/>
            <person name="Asamizu E."/>
            <person name="Kato T."/>
            <person name="Nakao M."/>
            <person name="Sasamoto S."/>
            <person name="Watanabe A."/>
            <person name="Ono A."/>
            <person name="Kawashima K."/>
            <person name="Fujishiro T."/>
            <person name="Katoh M."/>
            <person name="Kohara M."/>
            <person name="Kishida Y."/>
            <person name="Minami C."/>
            <person name="Nakayama S."/>
            <person name="Nakazaki N."/>
            <person name="Shimizu Y."/>
            <person name="Shinpo S."/>
            <person name="Takahashi C."/>
            <person name="Wada T."/>
            <person name="Yamada M."/>
            <person name="Ohmido N."/>
            <person name="Hayashi M."/>
            <person name="Fukui K."/>
            <person name="Baba T."/>
            <person name="Nakamichi T."/>
            <person name="Mori H."/>
            <person name="Tabata S."/>
        </authorList>
    </citation>
    <scope>NUCLEOTIDE SEQUENCE</scope>
</reference>
<gene>
    <name evidence="15" type="primary">CM0545.400.nc</name>
</gene>
<dbReference type="Pfam" id="PF08263">
    <property type="entry name" value="LRRNT_2"/>
    <property type="match status" value="1"/>
</dbReference>
<dbReference type="GO" id="GO:0005886">
    <property type="term" value="C:plasma membrane"/>
    <property type="evidence" value="ECO:0007669"/>
    <property type="project" value="UniProtKB-SubCell"/>
</dbReference>
<dbReference type="Gene3D" id="3.80.10.10">
    <property type="entry name" value="Ribonuclease Inhibitor"/>
    <property type="match status" value="4"/>
</dbReference>
<dbReference type="InterPro" id="IPR046956">
    <property type="entry name" value="RLP23-like"/>
</dbReference>
<evidence type="ECO:0000256" key="9">
    <source>
        <dbReference type="ARBA" id="ARBA00023136"/>
    </source>
</evidence>
<dbReference type="Pfam" id="PF13855">
    <property type="entry name" value="LRR_8"/>
    <property type="match status" value="2"/>
</dbReference>
<feature type="domain" description="Leucine-rich repeat-containing N-terminal plant-type" evidence="14">
    <location>
        <begin position="30"/>
        <end position="80"/>
    </location>
</feature>
<sequence length="910" mass="101805">MRCVPLPCFSFHFLLLLLHFPSYTFALCNHHDNSALLLFKNSFVVNPPIEDSFSCSTYSPKTESWTNNTDCCEWDGVTCDTMSGHVVGLDLTCSHLRGEIHPNSTIFQLRHLQKLNLAYNDFSGSPLYSEMGDLINLTHLNLSNSAITGDVPSRISHLSKLVSLDLSYLTMRFDPTTWKKLILNSTNLRELHVEVVDMSSIRESSLLLLMNLSSSLVSLHLHGTKLQGNFPSDILFLPNLQELDLSWNDKLRGQLPKSNWSNPLRYLDLSINNLRGQIPSSLFHLTQLSYLSLSGNKLVGPIPSKTAGLSKLNSLSLASNMLNGTIPHWCYSLPSLLLLDLGDNQLTGSISEFSTYSLEVLHLYNNQIQGKFPESIFEFENLTELDLSSTHLSGPLDFHKFSNLKRLSFLSFSHSSFLSINFDSSVDYVLPNLQYLHLSSCNVDGSFPKFLAQLENLQELDLSHNKIHGKVPNWFHEKLSQSWNNIELINLSFNKLQGDLLIPPYGTRYFFVSNNNFSGGISSTMCNASSLIMLNLAYNILIGMIPQCLGTFPSLTVLDLQMNNLYGSVPGNFSKGNVFETIKLNGNRLEGPLPPSLAQCSKLQVLDLGDNDIEDTFPVWLETLQELQVLSLRSNKHHGVITCFSSKNPFFKLRIFDVSSNHFSGPLPASCIKNFQGMMSVSNNPNRSLYMDDRRYYNDSVVVIMKGQEMELKRILTAFTTIDLSNNMFEGGIPKVIGQLKSLIGLNLSHNGINGAIPHRLSNLTNLEWLDLSWNQLTGDIPLALTNLNYLSTLNLSQNHLEGIIPTGGQFNTYENASYGGNPMLCGFPLSKSCNKDEEQPPHSTFQDDEESGFGWKSVAVGYACGAVFGMLLGYNLFLTAKPQWLVTLVEGMLGIRVKRTNNRARTNRR</sequence>
<keyword evidence="4" id="KW-0433">Leucine-rich repeat</keyword>
<dbReference type="InterPro" id="IPR001611">
    <property type="entry name" value="Leu-rich_rpt"/>
</dbReference>
<dbReference type="FunFam" id="3.80.10.10:FF:000213">
    <property type="entry name" value="Tyrosine-sulfated glycopeptide receptor 1"/>
    <property type="match status" value="1"/>
</dbReference>
<dbReference type="AlphaFoldDB" id="B0BLA6"/>
<dbReference type="InterPro" id="IPR032675">
    <property type="entry name" value="LRR_dom_sf"/>
</dbReference>
<proteinExistence type="inferred from homology"/>
<dbReference type="SUPFAM" id="SSF52058">
    <property type="entry name" value="L domain-like"/>
    <property type="match status" value="2"/>
</dbReference>
<dbReference type="SMART" id="SM00369">
    <property type="entry name" value="LRR_TYP"/>
    <property type="match status" value="9"/>
</dbReference>
<name>B0BLA6_LOTJA</name>
<evidence type="ECO:0000256" key="6">
    <source>
        <dbReference type="ARBA" id="ARBA00022729"/>
    </source>
</evidence>
<evidence type="ECO:0000256" key="11">
    <source>
        <dbReference type="ARBA" id="ARBA00023180"/>
    </source>
</evidence>
<evidence type="ECO:0000256" key="1">
    <source>
        <dbReference type="ARBA" id="ARBA00004251"/>
    </source>
</evidence>
<evidence type="ECO:0000256" key="3">
    <source>
        <dbReference type="ARBA" id="ARBA00022475"/>
    </source>
</evidence>
<reference evidence="15" key="1">
    <citation type="journal article" date="2003" name="Nature">
        <title>Plant recognition of symbiotic bacteria requires two LysM receptor-like kinases.</title>
        <authorList>
            <person name="Radutoiu S."/>
            <person name="Madsen L.H."/>
            <person name="Madsen E.B."/>
            <person name="Felle H.H."/>
            <person name="Umehara Y."/>
            <person name="Gronlund M."/>
            <person name="Sato S."/>
            <person name="Nakamura Y."/>
            <person name="Tabata S."/>
            <person name="Sandal N."/>
            <person name="Stougaard J."/>
        </authorList>
    </citation>
    <scope>NUCLEOTIDE SEQUENCE</scope>
</reference>
<evidence type="ECO:0000256" key="4">
    <source>
        <dbReference type="ARBA" id="ARBA00022614"/>
    </source>
</evidence>
<evidence type="ECO:0000256" key="10">
    <source>
        <dbReference type="ARBA" id="ARBA00023170"/>
    </source>
</evidence>
<protein>
    <submittedName>
        <fullName evidence="15">CM0545.400.nc protein</fullName>
    </submittedName>
</protein>
<evidence type="ECO:0000256" key="2">
    <source>
        <dbReference type="ARBA" id="ARBA00009592"/>
    </source>
</evidence>